<dbReference type="OrthoDB" id="9791542at2"/>
<dbReference type="EMBL" id="SIUB01000005">
    <property type="protein sequence ID" value="TBN52521.1"/>
    <property type="molecule type" value="Genomic_DNA"/>
</dbReference>
<keyword evidence="5" id="KW-0472">Membrane</keyword>
<reference evidence="8 9" key="1">
    <citation type="submission" date="2019-02" db="EMBL/GenBank/DDBJ databases">
        <title>Hansschlegelia quercus sp. nov., a novel methylotrophic bacterium from buds of oak (Quercus robur L.).</title>
        <authorList>
            <person name="Agafonova N.V."/>
            <person name="Kaparullina E.N."/>
            <person name="Grouzdev D.S."/>
            <person name="Doronina N.V."/>
        </authorList>
    </citation>
    <scope>NUCLEOTIDE SEQUENCE [LARGE SCALE GENOMIC DNA]</scope>
    <source>
        <strain evidence="8 9">Dub</strain>
    </source>
</reference>
<dbReference type="Gene3D" id="3.40.50.2300">
    <property type="match status" value="1"/>
</dbReference>
<evidence type="ECO:0000313" key="8">
    <source>
        <dbReference type="EMBL" id="TBN52521.1"/>
    </source>
</evidence>
<feature type="domain" description="Response regulatory" evidence="7">
    <location>
        <begin position="515"/>
        <end position="634"/>
    </location>
</feature>
<evidence type="ECO:0000256" key="3">
    <source>
        <dbReference type="ARBA" id="ARBA00022553"/>
    </source>
</evidence>
<dbReference type="PANTHER" id="PTHR45339">
    <property type="entry name" value="HYBRID SIGNAL TRANSDUCTION HISTIDINE KINASE J"/>
    <property type="match status" value="1"/>
</dbReference>
<dbReference type="SUPFAM" id="SSF52172">
    <property type="entry name" value="CheY-like"/>
    <property type="match status" value="2"/>
</dbReference>
<dbReference type="InterPro" id="IPR003661">
    <property type="entry name" value="HisK_dim/P_dom"/>
</dbReference>
<sequence length="636" mass="66745">MLRDRPVGQVGGSRLEVRLLGECDAHGFGRLPGFLVRRRSAGRYEFINPATLPSPPALKRPLAPGAARSWGLWLLVELVLTAVVCAAILAAAVAHRRIARDRIRIAALEAALETQQDATWSAEERIEAVRREGERAMADAEARAITGDRAKTMFLATVTHEMRTPLSGVIGTTELLLETALAPEQRAYAGAVKQSAEAMLSLVDEILDLSRIDADRLTLQNASFSVAELVEGVAELLAPRAQAKGLDLAVMLGDGVPDMLDGDAPRIRQVLLNLAGNAVKFTETGGVGLRVDIADGEIKFAVSDTGPGFPQDDSERLFGEFERGPDIGASGVGLGLAISRKLAHAMGGALSAEAEAGAGAIFTLSLPWQGSAAPTREPLAGRSVLVVSAGPFSGPWLSERIRLWGGGVALVGPETDLREAGRGCDVALIDRAAGPGAGGLAATAREGGAKRVLLLLSPAERRELLRLVADGFDGYLVKPVRAASLLDRLLDPVAEPETPSQSAAPMVFPNVGGLRVLLAEDDPVSALIALAHLRRMGCDATHFGDGVSAAAAFEDGLFDVALIDLRMPRLDGCGVARRIRAAEAGSTRKPALVIALSANATAQDRDEALRAGVDALIAKPLDHAELAALFARRRAA</sequence>
<dbReference type="SMART" id="SM00387">
    <property type="entry name" value="HATPase_c"/>
    <property type="match status" value="1"/>
</dbReference>
<dbReference type="InterPro" id="IPR011006">
    <property type="entry name" value="CheY-like_superfamily"/>
</dbReference>
<dbReference type="SUPFAM" id="SSF47384">
    <property type="entry name" value="Homodimeric domain of signal transducing histidine kinase"/>
    <property type="match status" value="1"/>
</dbReference>
<proteinExistence type="predicted"/>
<dbReference type="PRINTS" id="PR00344">
    <property type="entry name" value="BCTRLSENSOR"/>
</dbReference>
<dbReference type="SMART" id="SM00388">
    <property type="entry name" value="HisKA"/>
    <property type="match status" value="1"/>
</dbReference>
<dbReference type="InterPro" id="IPR001789">
    <property type="entry name" value="Sig_transdc_resp-reg_receiver"/>
</dbReference>
<dbReference type="SUPFAM" id="SSF55874">
    <property type="entry name" value="ATPase domain of HSP90 chaperone/DNA topoisomerase II/histidine kinase"/>
    <property type="match status" value="1"/>
</dbReference>
<dbReference type="Pfam" id="PF02518">
    <property type="entry name" value="HATPase_c"/>
    <property type="match status" value="1"/>
</dbReference>
<dbReference type="InterPro" id="IPR005467">
    <property type="entry name" value="His_kinase_dom"/>
</dbReference>
<dbReference type="InterPro" id="IPR003594">
    <property type="entry name" value="HATPase_dom"/>
</dbReference>
<feature type="modified residue" description="4-aspartylphosphate" evidence="4">
    <location>
        <position position="564"/>
    </location>
</feature>
<dbReference type="Proteomes" id="UP000291613">
    <property type="component" value="Unassembled WGS sequence"/>
</dbReference>
<keyword evidence="3 4" id="KW-0597">Phosphoprotein</keyword>
<dbReference type="EC" id="2.7.13.3" evidence="2"/>
<comment type="caution">
    <text evidence="8">The sequence shown here is derived from an EMBL/GenBank/DDBJ whole genome shotgun (WGS) entry which is preliminary data.</text>
</comment>
<evidence type="ECO:0000259" key="6">
    <source>
        <dbReference type="PROSITE" id="PS50109"/>
    </source>
</evidence>
<dbReference type="InterPro" id="IPR004358">
    <property type="entry name" value="Sig_transdc_His_kin-like_C"/>
</dbReference>
<feature type="modified residue" description="4-aspartylphosphate" evidence="4">
    <location>
        <position position="430"/>
    </location>
</feature>
<dbReference type="PROSITE" id="PS50110">
    <property type="entry name" value="RESPONSE_REGULATORY"/>
    <property type="match status" value="2"/>
</dbReference>
<comment type="catalytic activity">
    <reaction evidence="1">
        <text>ATP + protein L-histidine = ADP + protein N-phospho-L-histidine.</text>
        <dbReference type="EC" id="2.7.13.3"/>
    </reaction>
</comment>
<feature type="transmembrane region" description="Helical" evidence="5">
    <location>
        <begin position="70"/>
        <end position="94"/>
    </location>
</feature>
<keyword evidence="5" id="KW-0812">Transmembrane</keyword>
<feature type="domain" description="Histidine kinase" evidence="6">
    <location>
        <begin position="157"/>
        <end position="370"/>
    </location>
</feature>
<protein>
    <recommendedName>
        <fullName evidence="2">histidine kinase</fullName>
        <ecNumber evidence="2">2.7.13.3</ecNumber>
    </recommendedName>
</protein>
<dbReference type="CDD" id="cd17546">
    <property type="entry name" value="REC_hyHK_CKI1_RcsC-like"/>
    <property type="match status" value="1"/>
</dbReference>
<dbReference type="Pfam" id="PF00512">
    <property type="entry name" value="HisKA"/>
    <property type="match status" value="1"/>
</dbReference>
<gene>
    <name evidence="8" type="ORF">EYR15_11865</name>
</gene>
<dbReference type="InterPro" id="IPR036097">
    <property type="entry name" value="HisK_dim/P_sf"/>
</dbReference>
<organism evidence="8 9">
    <name type="scientific">Hansschlegelia quercus</name>
    <dbReference type="NCBI Taxonomy" id="2528245"/>
    <lineage>
        <taxon>Bacteria</taxon>
        <taxon>Pseudomonadati</taxon>
        <taxon>Pseudomonadota</taxon>
        <taxon>Alphaproteobacteria</taxon>
        <taxon>Hyphomicrobiales</taxon>
        <taxon>Methylopilaceae</taxon>
        <taxon>Hansschlegelia</taxon>
    </lineage>
</organism>
<name>A0A4Q9GGN5_9HYPH</name>
<evidence type="ECO:0000256" key="5">
    <source>
        <dbReference type="SAM" id="Phobius"/>
    </source>
</evidence>
<dbReference type="Gene3D" id="1.10.287.130">
    <property type="match status" value="1"/>
</dbReference>
<evidence type="ECO:0000256" key="4">
    <source>
        <dbReference type="PROSITE-ProRule" id="PRU00169"/>
    </source>
</evidence>
<dbReference type="Pfam" id="PF00072">
    <property type="entry name" value="Response_reg"/>
    <property type="match status" value="1"/>
</dbReference>
<dbReference type="PROSITE" id="PS50109">
    <property type="entry name" value="HIS_KIN"/>
    <property type="match status" value="1"/>
</dbReference>
<dbReference type="InterPro" id="IPR036890">
    <property type="entry name" value="HATPase_C_sf"/>
</dbReference>
<dbReference type="SMART" id="SM00448">
    <property type="entry name" value="REC"/>
    <property type="match status" value="1"/>
</dbReference>
<keyword evidence="9" id="KW-1185">Reference proteome</keyword>
<dbReference type="CDD" id="cd00082">
    <property type="entry name" value="HisKA"/>
    <property type="match status" value="1"/>
</dbReference>
<evidence type="ECO:0000256" key="2">
    <source>
        <dbReference type="ARBA" id="ARBA00012438"/>
    </source>
</evidence>
<evidence type="ECO:0000313" key="9">
    <source>
        <dbReference type="Proteomes" id="UP000291613"/>
    </source>
</evidence>
<evidence type="ECO:0000259" key="7">
    <source>
        <dbReference type="PROSITE" id="PS50110"/>
    </source>
</evidence>
<evidence type="ECO:0000256" key="1">
    <source>
        <dbReference type="ARBA" id="ARBA00000085"/>
    </source>
</evidence>
<keyword evidence="5" id="KW-1133">Transmembrane helix</keyword>
<feature type="domain" description="Response regulatory" evidence="7">
    <location>
        <begin position="383"/>
        <end position="493"/>
    </location>
</feature>
<dbReference type="Gene3D" id="3.30.565.10">
    <property type="entry name" value="Histidine kinase-like ATPase, C-terminal domain"/>
    <property type="match status" value="1"/>
</dbReference>
<dbReference type="PANTHER" id="PTHR45339:SF5">
    <property type="entry name" value="HISTIDINE KINASE"/>
    <property type="match status" value="1"/>
</dbReference>
<accession>A0A4Q9GGN5</accession>
<dbReference type="GO" id="GO:0000155">
    <property type="term" value="F:phosphorelay sensor kinase activity"/>
    <property type="evidence" value="ECO:0007669"/>
    <property type="project" value="InterPro"/>
</dbReference>
<dbReference type="AlphaFoldDB" id="A0A4Q9GGN5"/>